<evidence type="ECO:0000256" key="2">
    <source>
        <dbReference type="ARBA" id="ARBA00022737"/>
    </source>
</evidence>
<dbReference type="AlphaFoldDB" id="A0A8S1WGS7"/>
<name>A0A8S1WGS7_9CILI</name>
<dbReference type="Proteomes" id="UP000689195">
    <property type="component" value="Unassembled WGS sequence"/>
</dbReference>
<dbReference type="OrthoDB" id="28293at2759"/>
<evidence type="ECO:0000256" key="3">
    <source>
        <dbReference type="ARBA" id="ARBA00023157"/>
    </source>
</evidence>
<gene>
    <name evidence="4" type="ORF">PPENT_87.1.T0890036</name>
</gene>
<evidence type="ECO:0000256" key="1">
    <source>
        <dbReference type="ARBA" id="ARBA00022729"/>
    </source>
</evidence>
<accession>A0A8S1WGS7</accession>
<proteinExistence type="predicted"/>
<evidence type="ECO:0000313" key="4">
    <source>
        <dbReference type="EMBL" id="CAD8187359.1"/>
    </source>
</evidence>
<sequence length="619" mass="71443">MIIFIALAQITYQKIIYNFDANLDDPDDWSNDHYTHDFETCDDIQFFGSISEESVISRLFLNLESHSAIQVEAYFLMYVFINFKSYDPYNNVQFLLDDTSIEYEETNIAYSNYTCGPIFLSTISIIHQHNRRSGWIKIFQPKGGIIRLQLSILNCQEECIACICNYPISCVKWNLHQLSFNQKLLAFPDGWTLTPNYLEIATSFCGGCEYLKFQEISYSTELPPHQHILIRFYKGSSSSIQLDYMQDKLIFLENEYFVEILIKNYFNSILNLNIKTVLSTDQSWIRDFEIYYTLPEITFLSLNEGCQDQIGDRCLNCRDGWIEDEYQSNCIPICGDTIIQGYEECDDGNLISNDGCFHCKYQCFDSCKICIFGICKLCLNGFVLNENNNNCEPQCGDGIVIPYSTEQCDIKSEKDLSGCKECRYISIPYCQQSYFSTCLECYQGFSILDNVCYPYCGDKRALEQIEQLNDGNLTIYVNCIFCDQRFCRLKCKDGYEYINYSCLPICGDQIVTIEEECDDGNTIMFDGCFDCNYSCPENCHDCYQGICLECKSQYLIQESNQCKLQVICGDGLVQQQEECDDGNNQAADGCMNCLIEQNWILQANACMQKLPIWQLIISI</sequence>
<keyword evidence="3" id="KW-1015">Disulfide bond</keyword>
<organism evidence="4 5">
    <name type="scientific">Paramecium pentaurelia</name>
    <dbReference type="NCBI Taxonomy" id="43138"/>
    <lineage>
        <taxon>Eukaryota</taxon>
        <taxon>Sar</taxon>
        <taxon>Alveolata</taxon>
        <taxon>Ciliophora</taxon>
        <taxon>Intramacronucleata</taxon>
        <taxon>Oligohymenophorea</taxon>
        <taxon>Peniculida</taxon>
        <taxon>Parameciidae</taxon>
        <taxon>Paramecium</taxon>
    </lineage>
</organism>
<comment type="caution">
    <text evidence="4">The sequence shown here is derived from an EMBL/GenBank/DDBJ whole genome shotgun (WGS) entry which is preliminary data.</text>
</comment>
<keyword evidence="2" id="KW-0677">Repeat</keyword>
<keyword evidence="5" id="KW-1185">Reference proteome</keyword>
<evidence type="ECO:0000313" key="5">
    <source>
        <dbReference type="Proteomes" id="UP000689195"/>
    </source>
</evidence>
<dbReference type="EMBL" id="CAJJDO010000089">
    <property type="protein sequence ID" value="CAD8187359.1"/>
    <property type="molecule type" value="Genomic_DNA"/>
</dbReference>
<dbReference type="PANTHER" id="PTHR39767:SF2">
    <property type="entry name" value="CHROMOSOME UNDETERMINED SCAFFOLD_1, WHOLE GENOME SHOTGUN SEQUENCE"/>
    <property type="match status" value="1"/>
</dbReference>
<dbReference type="PANTHER" id="PTHR39767">
    <property type="entry name" value="CALCIUM/CALMODULIN-BINDING MEMBRANE PROTEIN PCM4-RELATED"/>
    <property type="match status" value="1"/>
</dbReference>
<dbReference type="Pfam" id="PF13948">
    <property type="entry name" value="DUF4215"/>
    <property type="match status" value="4"/>
</dbReference>
<reference evidence="4" key="1">
    <citation type="submission" date="2021-01" db="EMBL/GenBank/DDBJ databases">
        <authorList>
            <consortium name="Genoscope - CEA"/>
            <person name="William W."/>
        </authorList>
    </citation>
    <scope>NUCLEOTIDE SEQUENCE</scope>
</reference>
<keyword evidence="1" id="KW-0732">Signal</keyword>
<protein>
    <submittedName>
        <fullName evidence="4">Uncharacterized protein</fullName>
    </submittedName>
</protein>
<dbReference type="NCBIfam" id="TIGR02232">
    <property type="entry name" value="myxo_disulf_rpt"/>
    <property type="match status" value="3"/>
</dbReference>
<dbReference type="InterPro" id="IPR011936">
    <property type="entry name" value="Myxo_disulph_rpt"/>
</dbReference>